<name>A0AAN8VQM1_9MAGN</name>
<comment type="caution">
    <text evidence="1">The sequence shown here is derived from an EMBL/GenBank/DDBJ whole genome shotgun (WGS) entry which is preliminary data.</text>
</comment>
<gene>
    <name evidence="1" type="ORF">RJ641_033124</name>
</gene>
<reference evidence="1 2" key="1">
    <citation type="submission" date="2023-12" db="EMBL/GenBank/DDBJ databases">
        <title>A high-quality genome assembly for Dillenia turbinata (Dilleniales).</title>
        <authorList>
            <person name="Chanderbali A."/>
        </authorList>
    </citation>
    <scope>NUCLEOTIDE SEQUENCE [LARGE SCALE GENOMIC DNA]</scope>
    <source>
        <strain evidence="1">LSX21</strain>
        <tissue evidence="1">Leaf</tissue>
    </source>
</reference>
<evidence type="ECO:0000313" key="1">
    <source>
        <dbReference type="EMBL" id="KAK6936094.1"/>
    </source>
</evidence>
<dbReference type="SUPFAM" id="SSF50249">
    <property type="entry name" value="Nucleic acid-binding proteins"/>
    <property type="match status" value="1"/>
</dbReference>
<dbReference type="InterPro" id="IPR012340">
    <property type="entry name" value="NA-bd_OB-fold"/>
</dbReference>
<dbReference type="Gene3D" id="2.40.50.140">
    <property type="entry name" value="Nucleic acid-binding proteins"/>
    <property type="match status" value="1"/>
</dbReference>
<organism evidence="1 2">
    <name type="scientific">Dillenia turbinata</name>
    <dbReference type="NCBI Taxonomy" id="194707"/>
    <lineage>
        <taxon>Eukaryota</taxon>
        <taxon>Viridiplantae</taxon>
        <taxon>Streptophyta</taxon>
        <taxon>Embryophyta</taxon>
        <taxon>Tracheophyta</taxon>
        <taxon>Spermatophyta</taxon>
        <taxon>Magnoliopsida</taxon>
        <taxon>eudicotyledons</taxon>
        <taxon>Gunneridae</taxon>
        <taxon>Pentapetalae</taxon>
        <taxon>Dilleniales</taxon>
        <taxon>Dilleniaceae</taxon>
        <taxon>Dillenia</taxon>
    </lineage>
</organism>
<accession>A0AAN8VQM1</accession>
<dbReference type="Proteomes" id="UP001370490">
    <property type="component" value="Unassembled WGS sequence"/>
</dbReference>
<sequence length="190" mass="21707">MENPRPIEPKEAGKKKKLEVDEGPRRVMCMVLSIDTSNFCYRVLSICERTLPEEAKACCNFCTFRTGLDPGSKRLFRLLLKVTTFTEILEVICFDRSARVLFGRSADEFLDFLKLNPNAAVTADEILERDSFEMTLSKPKMGNARHFRAVLVKPMRSCFGSVMDTLRQLHRVRLSSSQVLCLCEIQFPCV</sequence>
<protein>
    <submittedName>
        <fullName evidence="1">Uncharacterized protein</fullName>
    </submittedName>
</protein>
<keyword evidence="2" id="KW-1185">Reference proteome</keyword>
<dbReference type="EMBL" id="JBAMMX010000007">
    <property type="protein sequence ID" value="KAK6936094.1"/>
    <property type="molecule type" value="Genomic_DNA"/>
</dbReference>
<evidence type="ECO:0000313" key="2">
    <source>
        <dbReference type="Proteomes" id="UP001370490"/>
    </source>
</evidence>
<dbReference type="AlphaFoldDB" id="A0AAN8VQM1"/>
<proteinExistence type="predicted"/>